<dbReference type="SUPFAM" id="SSF55920">
    <property type="entry name" value="Creatinase/aminopeptidase"/>
    <property type="match status" value="1"/>
</dbReference>
<dbReference type="KEGG" id="hprf:HLPR_05790"/>
<dbReference type="RefSeq" id="WP_338536575.1">
    <property type="nucleotide sequence ID" value="NZ_AP028654.1"/>
</dbReference>
<dbReference type="InterPro" id="IPR032416">
    <property type="entry name" value="Peptidase_M24_C"/>
</dbReference>
<dbReference type="Pfam" id="PF00557">
    <property type="entry name" value="Peptidase_M24"/>
    <property type="match status" value="1"/>
</dbReference>
<keyword evidence="7" id="KW-0031">Aminopeptidase</keyword>
<dbReference type="FunFam" id="3.90.230.10:FF:000009">
    <property type="entry name" value="xaa-Pro aminopeptidase 2"/>
    <property type="match status" value="1"/>
</dbReference>
<dbReference type="InterPro" id="IPR000994">
    <property type="entry name" value="Pept_M24"/>
</dbReference>
<evidence type="ECO:0000259" key="4">
    <source>
        <dbReference type="Pfam" id="PF00557"/>
    </source>
</evidence>
<sequence length="588" mass="67652">MVNERVKKLRDIMLKNNLDAYIVYSFDPHSSEYVSERWKGRAWISGFTGSAGTIVVLKDKAGLWTDGRYFIQAEKQLKNSGIDLYKMAIPGFPTYEEWIYDNLDKDAKIGVDGEVLNVKTNKELCETFSKKNIEIKYMDLLNDIWQDRPSIPMNEVYKHEIKYAGKSRQKKIEILREYISKKESDYYIISTLDDIAWTLNLRGSDISYSPVAISYLLISKSKTVLYIHNNKLNNELVSSLKKDKILIKNYDTIFEDLGEISKTDSILINEESINVKIKNSINAKTKNTKNYIAFLKSVKDDIELENQKKCLIRDGASLVRFLHWVDTNVKSETLTEINVNEKLYSIRKDDSKFVDESFASIIGYKEHGALMHYSANEETCYKLKPEGMLLVDSGGLYLDGTSDITRTFSLGEVSDKERTDFTLVLKGVINLTKAVFLEGTIGANLDILARKPMWDNGIDYKCGTGHGIGYFLNVHEGPQRISRDLINVKLEEGMVLSNEPGIYREGQYGIRIENTIVVVPYKESEFGKFYKFETISYAPIDIRLIKSELLTEGEREWINSYHNDVYKKLSPLLNKKENKWLKNMTKEI</sequence>
<feature type="domain" description="Peptidase M24" evidence="4">
    <location>
        <begin position="309"/>
        <end position="518"/>
    </location>
</feature>
<keyword evidence="7" id="KW-0645">Protease</keyword>
<dbReference type="GO" id="GO:0070006">
    <property type="term" value="F:metalloaminopeptidase activity"/>
    <property type="evidence" value="ECO:0007669"/>
    <property type="project" value="InterPro"/>
</dbReference>
<dbReference type="Pfam" id="PF01321">
    <property type="entry name" value="Creatinase_N"/>
    <property type="match status" value="1"/>
</dbReference>
<dbReference type="CDD" id="cd01085">
    <property type="entry name" value="APP"/>
    <property type="match status" value="1"/>
</dbReference>
<dbReference type="AlphaFoldDB" id="A0AAU9EFP8"/>
<organism evidence="7 8">
    <name type="scientific">Helicovermis profundi</name>
    <dbReference type="NCBI Taxonomy" id="3065157"/>
    <lineage>
        <taxon>Bacteria</taxon>
        <taxon>Bacillati</taxon>
        <taxon>Bacillota</taxon>
        <taxon>Clostridia</taxon>
        <taxon>Helicovermis</taxon>
    </lineage>
</organism>
<name>A0AAU9EFP8_9FIRM</name>
<reference evidence="7 8" key="1">
    <citation type="submission" date="2023-08" db="EMBL/GenBank/DDBJ databases">
        <title>Helicovermis profunda gen. nov., sp. nov., a novel mesophilic, fermentative bacterium within the Bacillota from a deep-sea hydrothermal vent chimney.</title>
        <authorList>
            <person name="Miyazaki U."/>
            <person name="Mizutani D."/>
            <person name="Hashimoto Y."/>
            <person name="Tame A."/>
            <person name="Sawayama S."/>
            <person name="Miyazaki J."/>
            <person name="Takai K."/>
            <person name="Nakagawa S."/>
        </authorList>
    </citation>
    <scope>NUCLEOTIDE SEQUENCE [LARGE SCALE GENOMIC DNA]</scope>
    <source>
        <strain evidence="7 8">S502</strain>
    </source>
</reference>
<dbReference type="Gene3D" id="3.40.350.10">
    <property type="entry name" value="Creatinase/prolidase N-terminal domain"/>
    <property type="match status" value="2"/>
</dbReference>
<dbReference type="FunFam" id="3.40.350.10:FF:000003">
    <property type="entry name" value="Xaa-pro aminopeptidase P"/>
    <property type="match status" value="1"/>
</dbReference>
<evidence type="ECO:0000256" key="1">
    <source>
        <dbReference type="ARBA" id="ARBA00008766"/>
    </source>
</evidence>
<evidence type="ECO:0000313" key="7">
    <source>
        <dbReference type="EMBL" id="BEP28248.1"/>
    </source>
</evidence>
<feature type="domain" description="Creatinase N-terminal" evidence="5">
    <location>
        <begin position="5"/>
        <end position="131"/>
    </location>
</feature>
<keyword evidence="8" id="KW-1185">Reference proteome</keyword>
<evidence type="ECO:0000259" key="6">
    <source>
        <dbReference type="Pfam" id="PF16188"/>
    </source>
</evidence>
<evidence type="ECO:0000256" key="3">
    <source>
        <dbReference type="ARBA" id="ARBA00022801"/>
    </source>
</evidence>
<dbReference type="InterPro" id="IPR036005">
    <property type="entry name" value="Creatinase/aminopeptidase-like"/>
</dbReference>
<evidence type="ECO:0000313" key="8">
    <source>
        <dbReference type="Proteomes" id="UP001321786"/>
    </source>
</evidence>
<keyword evidence="3" id="KW-0378">Hydrolase</keyword>
<dbReference type="Pfam" id="PF16189">
    <property type="entry name" value="Creatinase_N_2"/>
    <property type="match status" value="1"/>
</dbReference>
<dbReference type="GO" id="GO:0046872">
    <property type="term" value="F:metal ion binding"/>
    <property type="evidence" value="ECO:0007669"/>
    <property type="project" value="UniProtKB-KW"/>
</dbReference>
<accession>A0AAU9EFP8</accession>
<dbReference type="Pfam" id="PF16188">
    <property type="entry name" value="Peptidase_M24_C"/>
    <property type="match status" value="1"/>
</dbReference>
<proteinExistence type="inferred from homology"/>
<feature type="domain" description="Peptidase M24 C-terminal" evidence="6">
    <location>
        <begin position="528"/>
        <end position="588"/>
    </location>
</feature>
<dbReference type="GO" id="GO:0005737">
    <property type="term" value="C:cytoplasm"/>
    <property type="evidence" value="ECO:0007669"/>
    <property type="project" value="UniProtKB-ARBA"/>
</dbReference>
<evidence type="ECO:0000259" key="5">
    <source>
        <dbReference type="Pfam" id="PF01321"/>
    </source>
</evidence>
<evidence type="ECO:0000256" key="2">
    <source>
        <dbReference type="ARBA" id="ARBA00022723"/>
    </source>
</evidence>
<comment type="similarity">
    <text evidence="1">Belongs to the peptidase M24B family.</text>
</comment>
<dbReference type="SUPFAM" id="SSF53092">
    <property type="entry name" value="Creatinase/prolidase N-terminal domain"/>
    <property type="match status" value="1"/>
</dbReference>
<dbReference type="InterPro" id="IPR050422">
    <property type="entry name" value="X-Pro_aminopeptidase_P"/>
</dbReference>
<dbReference type="PANTHER" id="PTHR43763:SF6">
    <property type="entry name" value="XAA-PRO AMINOPEPTIDASE 1"/>
    <property type="match status" value="1"/>
</dbReference>
<dbReference type="InterPro" id="IPR029149">
    <property type="entry name" value="Creatin/AminoP/Spt16_N"/>
</dbReference>
<dbReference type="InterPro" id="IPR000587">
    <property type="entry name" value="Creatinase_N"/>
</dbReference>
<protein>
    <submittedName>
        <fullName evidence="7">Aminopeptidase P family protein</fullName>
    </submittedName>
</protein>
<keyword evidence="2" id="KW-0479">Metal-binding</keyword>
<dbReference type="PANTHER" id="PTHR43763">
    <property type="entry name" value="XAA-PRO AMINOPEPTIDASE 1"/>
    <property type="match status" value="1"/>
</dbReference>
<dbReference type="Gene3D" id="3.90.230.10">
    <property type="entry name" value="Creatinase/methionine aminopeptidase superfamily"/>
    <property type="match status" value="1"/>
</dbReference>
<dbReference type="EMBL" id="AP028654">
    <property type="protein sequence ID" value="BEP28248.1"/>
    <property type="molecule type" value="Genomic_DNA"/>
</dbReference>
<dbReference type="InterPro" id="IPR033740">
    <property type="entry name" value="Pept_M24B"/>
</dbReference>
<dbReference type="Proteomes" id="UP001321786">
    <property type="component" value="Chromosome"/>
</dbReference>
<gene>
    <name evidence="7" type="ORF">HLPR_05790</name>
</gene>